<organism evidence="5 6">
    <name type="scientific">Halomonas urumqiensis</name>
    <dbReference type="NCBI Taxonomy" id="1684789"/>
    <lineage>
        <taxon>Bacteria</taxon>
        <taxon>Pseudomonadati</taxon>
        <taxon>Pseudomonadota</taxon>
        <taxon>Gammaproteobacteria</taxon>
        <taxon>Oceanospirillales</taxon>
        <taxon>Halomonadaceae</taxon>
        <taxon>Halomonas</taxon>
    </lineage>
</organism>
<dbReference type="AlphaFoldDB" id="A0A2N7UKE9"/>
<dbReference type="Gene3D" id="3.40.50.300">
    <property type="entry name" value="P-loop containing nucleotide triphosphate hydrolases"/>
    <property type="match status" value="1"/>
</dbReference>
<evidence type="ECO:0000313" key="5">
    <source>
        <dbReference type="EMBL" id="PMR80904.1"/>
    </source>
</evidence>
<dbReference type="RefSeq" id="WP_102587727.1">
    <property type="nucleotide sequence ID" value="NZ_BNAE01000002.1"/>
</dbReference>
<dbReference type="InterPro" id="IPR010488">
    <property type="entry name" value="Zeta_toxin_domain"/>
</dbReference>
<comment type="caution">
    <text evidence="5">The sequence shown here is derived from an EMBL/GenBank/DDBJ whole genome shotgun (WGS) entry which is preliminary data.</text>
</comment>
<feature type="compositionally biased region" description="Low complexity" evidence="3">
    <location>
        <begin position="367"/>
        <end position="379"/>
    </location>
</feature>
<proteinExistence type="predicted"/>
<protein>
    <recommendedName>
        <fullName evidence="4">Zeta toxin domain-containing protein</fullName>
    </recommendedName>
</protein>
<feature type="domain" description="Zeta toxin" evidence="4">
    <location>
        <begin position="38"/>
        <end position="213"/>
    </location>
</feature>
<dbReference type="InterPro" id="IPR027417">
    <property type="entry name" value="P-loop_NTPase"/>
</dbReference>
<evidence type="ECO:0000259" key="4">
    <source>
        <dbReference type="Pfam" id="PF06414"/>
    </source>
</evidence>
<sequence length="379" mass="42400">MPTDPSWFADSADIPTKTLGNIYSSEIAPAYLDGLAPAEDKRAILIGGQPGAGKSSVQDSLSAEIEDDFVAIDADELRDYVPGYTDRARTVDQAQGAANWSHAATQYLTSRLLEDAILKGVNFVFDATLAKSDKAIDLISRLQANGYEVDVAYVCTHRSISERGVQQRYFYDKRDVGSEMDAGDLIPRYVPSAVQSEAFTGLSAVVKAVDRHSHNTTDVQLSLWERNSELGEPAKQIPFKPGEASQALEQAQQRQLSSFEQLTAHFREWNDLTVMITNPASRATLNELRETSLIYSTQLERHDWEVPNRFQRIVMRLLTSDRALSARGNAYRKGDGEGFMRMAREYTSQRLHEHINEIPGHWHQRTSRPSPSDPNNPSR</sequence>
<reference evidence="5 6" key="1">
    <citation type="submission" date="2018-01" db="EMBL/GenBank/DDBJ databases">
        <title>Halomonas endophytica sp. nov., isolated from storage liquid in the stems of Populus euphratica.</title>
        <authorList>
            <person name="Chen C."/>
        </authorList>
    </citation>
    <scope>NUCLEOTIDE SEQUENCE [LARGE SCALE GENOMIC DNA]</scope>
    <source>
        <strain evidence="5 6">BZ-SZ-XJ27</strain>
    </source>
</reference>
<dbReference type="GO" id="GO:0005524">
    <property type="term" value="F:ATP binding"/>
    <property type="evidence" value="ECO:0007669"/>
    <property type="project" value="UniProtKB-KW"/>
</dbReference>
<name>A0A2N7UKE9_9GAMM</name>
<evidence type="ECO:0000256" key="1">
    <source>
        <dbReference type="ARBA" id="ARBA00022741"/>
    </source>
</evidence>
<dbReference type="Proteomes" id="UP000235547">
    <property type="component" value="Unassembled WGS sequence"/>
</dbReference>
<accession>A0A2N7UKE9</accession>
<keyword evidence="1" id="KW-0547">Nucleotide-binding</keyword>
<dbReference type="GO" id="GO:0016301">
    <property type="term" value="F:kinase activity"/>
    <property type="evidence" value="ECO:0007669"/>
    <property type="project" value="InterPro"/>
</dbReference>
<dbReference type="EMBL" id="PNRG01000013">
    <property type="protein sequence ID" value="PMR80904.1"/>
    <property type="molecule type" value="Genomic_DNA"/>
</dbReference>
<evidence type="ECO:0000256" key="2">
    <source>
        <dbReference type="ARBA" id="ARBA00022840"/>
    </source>
</evidence>
<keyword evidence="2" id="KW-0067">ATP-binding</keyword>
<feature type="region of interest" description="Disordered" evidence="3">
    <location>
        <begin position="358"/>
        <end position="379"/>
    </location>
</feature>
<dbReference type="SUPFAM" id="SSF52540">
    <property type="entry name" value="P-loop containing nucleoside triphosphate hydrolases"/>
    <property type="match status" value="2"/>
</dbReference>
<evidence type="ECO:0000256" key="3">
    <source>
        <dbReference type="SAM" id="MobiDB-lite"/>
    </source>
</evidence>
<keyword evidence="6" id="KW-1185">Reference proteome</keyword>
<dbReference type="Pfam" id="PF06414">
    <property type="entry name" value="Zeta_toxin"/>
    <property type="match status" value="1"/>
</dbReference>
<dbReference type="OrthoDB" id="9792687at2"/>
<gene>
    <name evidence="5" type="ORF">C1H70_07570</name>
</gene>
<evidence type="ECO:0000313" key="6">
    <source>
        <dbReference type="Proteomes" id="UP000235547"/>
    </source>
</evidence>